<name>E4YVB6_OIKDI</name>
<sequence>MGGRLKFFGSGLLASVGTVGLVFGFANLFLKSTDNQEAESLSRNRRDVEKNENDVRIKFPAFRRNVQLQ</sequence>
<reference evidence="2" key="1">
    <citation type="journal article" date="2010" name="Science">
        <title>Plasticity of animal genome architecture unmasked by rapid evolution of a pelagic tunicate.</title>
        <authorList>
            <person name="Denoeud F."/>
            <person name="Henriet S."/>
            <person name="Mungpakdee S."/>
            <person name="Aury J.M."/>
            <person name="Da Silva C."/>
            <person name="Brinkmann H."/>
            <person name="Mikhaleva J."/>
            <person name="Olsen L.C."/>
            <person name="Jubin C."/>
            <person name="Canestro C."/>
            <person name="Bouquet J.M."/>
            <person name="Danks G."/>
            <person name="Poulain J."/>
            <person name="Campsteijn C."/>
            <person name="Adamski M."/>
            <person name="Cross I."/>
            <person name="Yadetie F."/>
            <person name="Muffato M."/>
            <person name="Louis A."/>
            <person name="Butcher S."/>
            <person name="Tsagkogeorga G."/>
            <person name="Konrad A."/>
            <person name="Singh S."/>
            <person name="Jensen M.F."/>
            <person name="Cong E.H."/>
            <person name="Eikeseth-Otteraa H."/>
            <person name="Noel B."/>
            <person name="Anthouard V."/>
            <person name="Porcel B.M."/>
            <person name="Kachouri-Lafond R."/>
            <person name="Nishino A."/>
            <person name="Ugolini M."/>
            <person name="Chourrout P."/>
            <person name="Nishida H."/>
            <person name="Aasland R."/>
            <person name="Huzurbazar S."/>
            <person name="Westhof E."/>
            <person name="Delsuc F."/>
            <person name="Lehrach H."/>
            <person name="Reinhardt R."/>
            <person name="Weissenbach J."/>
            <person name="Roy S.W."/>
            <person name="Artiguenave F."/>
            <person name="Postlethwait J.H."/>
            <person name="Manak J.R."/>
            <person name="Thompson E.M."/>
            <person name="Jaillon O."/>
            <person name="Du Pasquier L."/>
            <person name="Boudinot P."/>
            <person name="Liberles D.A."/>
            <person name="Volff J.N."/>
            <person name="Philippe H."/>
            <person name="Lenhard B."/>
            <person name="Roest Crollius H."/>
            <person name="Wincker P."/>
            <person name="Chourrout D."/>
        </authorList>
    </citation>
    <scope>NUCLEOTIDE SEQUENCE [LARGE SCALE GENOMIC DNA]</scope>
</reference>
<evidence type="ECO:0000313" key="2">
    <source>
        <dbReference type="EMBL" id="CBY39401.1"/>
    </source>
</evidence>
<feature type="transmembrane region" description="Helical" evidence="1">
    <location>
        <begin position="12"/>
        <end position="30"/>
    </location>
</feature>
<accession>E4YVB6</accession>
<organism evidence="2">
    <name type="scientific">Oikopleura dioica</name>
    <name type="common">Tunicate</name>
    <dbReference type="NCBI Taxonomy" id="34765"/>
    <lineage>
        <taxon>Eukaryota</taxon>
        <taxon>Metazoa</taxon>
        <taxon>Chordata</taxon>
        <taxon>Tunicata</taxon>
        <taxon>Appendicularia</taxon>
        <taxon>Copelata</taxon>
        <taxon>Oikopleuridae</taxon>
        <taxon>Oikopleura</taxon>
    </lineage>
</organism>
<dbReference type="Proteomes" id="UP000011014">
    <property type="component" value="Unassembled WGS sequence"/>
</dbReference>
<dbReference type="EMBL" id="FN655522">
    <property type="protein sequence ID" value="CBY39401.1"/>
    <property type="molecule type" value="Genomic_DNA"/>
</dbReference>
<proteinExistence type="predicted"/>
<dbReference type="AlphaFoldDB" id="E4YVB6"/>
<keyword evidence="1" id="KW-1133">Transmembrane helix</keyword>
<keyword evidence="1" id="KW-0812">Transmembrane</keyword>
<protein>
    <submittedName>
        <fullName evidence="2">Uncharacterized protein</fullName>
    </submittedName>
</protein>
<feature type="non-terminal residue" evidence="2">
    <location>
        <position position="69"/>
    </location>
</feature>
<evidence type="ECO:0000256" key="1">
    <source>
        <dbReference type="SAM" id="Phobius"/>
    </source>
</evidence>
<keyword evidence="1" id="KW-0472">Membrane</keyword>
<gene>
    <name evidence="2" type="ORF">GSOID_T00019963001</name>
</gene>